<feature type="transmembrane region" description="Helical" evidence="6">
    <location>
        <begin position="355"/>
        <end position="377"/>
    </location>
</feature>
<dbReference type="GeneID" id="112290897"/>
<protein>
    <recommendedName>
        <fullName evidence="11">Nodulin-like domain-containing protein</fullName>
    </recommendedName>
</protein>
<evidence type="ECO:0000256" key="5">
    <source>
        <dbReference type="SAM" id="MobiDB-lite"/>
    </source>
</evidence>
<dbReference type="InterPro" id="IPR010658">
    <property type="entry name" value="Nodulin-like"/>
</dbReference>
<feature type="transmembrane region" description="Helical" evidence="6">
    <location>
        <begin position="539"/>
        <end position="558"/>
    </location>
</feature>
<feature type="transmembrane region" description="Helical" evidence="6">
    <location>
        <begin position="383"/>
        <end position="401"/>
    </location>
</feature>
<reference evidence="9" key="3">
    <citation type="submission" date="2020-12" db="UniProtKB">
        <authorList>
            <consortium name="EnsemblPlants"/>
        </authorList>
    </citation>
    <scope>IDENTIFICATION</scope>
</reference>
<dbReference type="PANTHER" id="PTHR21576">
    <property type="entry name" value="UNCHARACTERIZED NODULIN-LIKE PROTEIN"/>
    <property type="match status" value="1"/>
</dbReference>
<dbReference type="GO" id="GO:0016020">
    <property type="term" value="C:membrane"/>
    <property type="evidence" value="ECO:0000318"/>
    <property type="project" value="GO_Central"/>
</dbReference>
<dbReference type="InterPro" id="IPR056555">
    <property type="entry name" value="NFD4_C"/>
</dbReference>
<dbReference type="KEGG" id="ppp:112290897"/>
<organism evidence="9 10">
    <name type="scientific">Physcomitrium patens</name>
    <name type="common">Spreading-leaved earth moss</name>
    <name type="synonym">Physcomitrella patens</name>
    <dbReference type="NCBI Taxonomy" id="3218"/>
    <lineage>
        <taxon>Eukaryota</taxon>
        <taxon>Viridiplantae</taxon>
        <taxon>Streptophyta</taxon>
        <taxon>Embryophyta</taxon>
        <taxon>Bryophyta</taxon>
        <taxon>Bryophytina</taxon>
        <taxon>Bryopsida</taxon>
        <taxon>Funariidae</taxon>
        <taxon>Funariales</taxon>
        <taxon>Funariaceae</taxon>
        <taxon>Physcomitrium</taxon>
    </lineage>
</organism>
<dbReference type="InterPro" id="IPR036259">
    <property type="entry name" value="MFS_trans_sf"/>
</dbReference>
<name>A0A7I4F358_PHYPA</name>
<evidence type="ECO:0000256" key="1">
    <source>
        <dbReference type="ARBA" id="ARBA00004141"/>
    </source>
</evidence>
<feature type="transmembrane region" description="Helical" evidence="6">
    <location>
        <begin position="77"/>
        <end position="95"/>
    </location>
</feature>
<feature type="transmembrane region" description="Helical" evidence="6">
    <location>
        <begin position="248"/>
        <end position="267"/>
    </location>
</feature>
<keyword evidence="4 6" id="KW-0472">Membrane</keyword>
<feature type="domain" description="NFD4 C-terminal" evidence="8">
    <location>
        <begin position="354"/>
        <end position="564"/>
    </location>
</feature>
<dbReference type="InParanoid" id="A0A7I4F358"/>
<gene>
    <name evidence="9" type="primary">LOC112290897</name>
</gene>
<feature type="transmembrane region" description="Helical" evidence="6">
    <location>
        <begin position="175"/>
        <end position="197"/>
    </location>
</feature>
<sequence length="628" mass="68368">MWPSRVKRVLKDRWLGLCVGMWMQACGGISYAFSLYSGDLKHTLGYNQEMIDGLGSAKDIGGNVGIISGLLIDLTSAWFVLLVGGLLHFCFYFLLFLSATGRITPSYWQMCGIIMLGTNGATWFNTAVLVTWYSLRRIMRNFPADRGVVVGLLKGFIGLSGAIFTQVYTAMYAPYTGPFLLLCATVPPLVAVVSMIVIQPVEAPRRKDESDKSKFSFLYIIGIALAFYLMAVILVQDAFIVSKTVSRLFMTVMLVILLLPGLIPLSAGAHHKGYTALPTEATSVNSPGADRGAPKHSLTERKPLLQHKGSSSIDVPVRKTDRFPDKSRSLDTPSKATLKLGHDHTLLQATSTQDYWLLFFAMGCGTGSGLTAINNLAQMAESLGSRSVGAFVALVSVWNFLGRMGSGYVSEYYMKQYATPRPVFLFCVQAVMACAHLLFASSVPTMLYLASILVGLAHGAHWTLMVATSSELFGLKYFGALYNTLSISATVGSYILSVKLAGYMYDQQVASLKAAAVAAGEVLNGPIRCVGPQCFRSTFLLMACVCGMGCLALTRLIARTRKVYRDMYKVQQAKDMLAKGNSSEHSPLISSHELHEEDAPSDSPVMKGSSISDVQRHRHTAPSRLDSE</sequence>
<feature type="transmembrane region" description="Helical" evidence="6">
    <location>
        <begin position="477"/>
        <end position="496"/>
    </location>
</feature>
<dbReference type="Pfam" id="PF23262">
    <property type="entry name" value="NFD4_C"/>
    <property type="match status" value="1"/>
</dbReference>
<dbReference type="Gramene" id="Pp3c13_2450V3.2">
    <property type="protein sequence ID" value="Pp3c13_2450V3.2"/>
    <property type="gene ID" value="Pp3c13_2450"/>
</dbReference>
<reference evidence="9 10" key="2">
    <citation type="journal article" date="2018" name="Plant J.">
        <title>The Physcomitrella patens chromosome-scale assembly reveals moss genome structure and evolution.</title>
        <authorList>
            <person name="Lang D."/>
            <person name="Ullrich K.K."/>
            <person name="Murat F."/>
            <person name="Fuchs J."/>
            <person name="Jenkins J."/>
            <person name="Haas F.B."/>
            <person name="Piednoel M."/>
            <person name="Gundlach H."/>
            <person name="Van Bel M."/>
            <person name="Meyberg R."/>
            <person name="Vives C."/>
            <person name="Morata J."/>
            <person name="Symeonidi A."/>
            <person name="Hiss M."/>
            <person name="Muchero W."/>
            <person name="Kamisugi Y."/>
            <person name="Saleh O."/>
            <person name="Blanc G."/>
            <person name="Decker E.L."/>
            <person name="van Gessel N."/>
            <person name="Grimwood J."/>
            <person name="Hayes R.D."/>
            <person name="Graham S.W."/>
            <person name="Gunter L.E."/>
            <person name="McDaniel S.F."/>
            <person name="Hoernstein S.N.W."/>
            <person name="Larsson A."/>
            <person name="Li F.W."/>
            <person name="Perroud P.F."/>
            <person name="Phillips J."/>
            <person name="Ranjan P."/>
            <person name="Rokshar D.S."/>
            <person name="Rothfels C.J."/>
            <person name="Schneider L."/>
            <person name="Shu S."/>
            <person name="Stevenson D.W."/>
            <person name="Thummler F."/>
            <person name="Tillich M."/>
            <person name="Villarreal Aguilar J.C."/>
            <person name="Widiez T."/>
            <person name="Wong G.K."/>
            <person name="Wymore A."/>
            <person name="Zhang Y."/>
            <person name="Zimmer A.D."/>
            <person name="Quatrano R.S."/>
            <person name="Mayer K.F.X."/>
            <person name="Goodstein D."/>
            <person name="Casacuberta J.M."/>
            <person name="Vandepoele K."/>
            <person name="Reski R."/>
            <person name="Cuming A.C."/>
            <person name="Tuskan G.A."/>
            <person name="Maumus F."/>
            <person name="Salse J."/>
            <person name="Schmutz J."/>
            <person name="Rensing S.A."/>
        </authorList>
    </citation>
    <scope>NUCLEOTIDE SEQUENCE [LARGE SCALE GENOMIC DNA]</scope>
    <source>
        <strain evidence="9 10">cv. Gransden 2004</strain>
    </source>
</reference>
<feature type="transmembrane region" description="Helical" evidence="6">
    <location>
        <begin position="14"/>
        <end position="36"/>
    </location>
</feature>
<comment type="subcellular location">
    <subcellularLocation>
        <location evidence="1">Membrane</location>
        <topology evidence="1">Multi-pass membrane protein</topology>
    </subcellularLocation>
</comment>
<feature type="region of interest" description="Disordered" evidence="5">
    <location>
        <begin position="578"/>
        <end position="628"/>
    </location>
</feature>
<evidence type="ECO:0000313" key="9">
    <source>
        <dbReference type="EnsemblPlants" id="Pp3c13_2450V3.2"/>
    </source>
</evidence>
<proteinExistence type="predicted"/>
<feature type="region of interest" description="Disordered" evidence="5">
    <location>
        <begin position="280"/>
        <end position="330"/>
    </location>
</feature>
<dbReference type="OrthoDB" id="410267at2759"/>
<keyword evidence="3 6" id="KW-1133">Transmembrane helix</keyword>
<dbReference type="Gene3D" id="1.20.1250.20">
    <property type="entry name" value="MFS general substrate transporter like domains"/>
    <property type="match status" value="1"/>
</dbReference>
<evidence type="ECO:0000256" key="3">
    <source>
        <dbReference type="ARBA" id="ARBA00022989"/>
    </source>
</evidence>
<accession>A0A7I4F358</accession>
<evidence type="ECO:0000256" key="2">
    <source>
        <dbReference type="ARBA" id="ARBA00022692"/>
    </source>
</evidence>
<dbReference type="EnsemblPlants" id="Pp3c13_2450V3.2">
    <property type="protein sequence ID" value="Pp3c13_2450V3.2"/>
    <property type="gene ID" value="Pp3c13_2450"/>
</dbReference>
<keyword evidence="2 6" id="KW-0812">Transmembrane</keyword>
<keyword evidence="10" id="KW-1185">Reference proteome</keyword>
<evidence type="ECO:0008006" key="11">
    <source>
        <dbReference type="Google" id="ProtNLM"/>
    </source>
</evidence>
<feature type="transmembrane region" description="Helical" evidence="6">
    <location>
        <begin position="422"/>
        <end position="440"/>
    </location>
</feature>
<feature type="transmembrane region" description="Helical" evidence="6">
    <location>
        <begin position="107"/>
        <end position="135"/>
    </location>
</feature>
<dbReference type="AlphaFoldDB" id="A0A7I4F358"/>
<feature type="transmembrane region" description="Helical" evidence="6">
    <location>
        <begin position="446"/>
        <end position="465"/>
    </location>
</feature>
<dbReference type="SUPFAM" id="SSF103473">
    <property type="entry name" value="MFS general substrate transporter"/>
    <property type="match status" value="2"/>
</dbReference>
<dbReference type="EMBL" id="ABEU02000013">
    <property type="status" value="NOT_ANNOTATED_CDS"/>
    <property type="molecule type" value="Genomic_DNA"/>
</dbReference>
<evidence type="ECO:0000259" key="8">
    <source>
        <dbReference type="Pfam" id="PF23262"/>
    </source>
</evidence>
<feature type="compositionally biased region" description="Basic and acidic residues" evidence="5">
    <location>
        <begin position="316"/>
        <end position="329"/>
    </location>
</feature>
<dbReference type="PROSITE" id="PS51257">
    <property type="entry name" value="PROKAR_LIPOPROTEIN"/>
    <property type="match status" value="1"/>
</dbReference>
<evidence type="ECO:0000256" key="6">
    <source>
        <dbReference type="SAM" id="Phobius"/>
    </source>
</evidence>
<feature type="transmembrane region" description="Helical" evidence="6">
    <location>
        <begin position="147"/>
        <end position="169"/>
    </location>
</feature>
<feature type="compositionally biased region" description="Polar residues" evidence="5">
    <location>
        <begin position="580"/>
        <end position="589"/>
    </location>
</feature>
<feature type="domain" description="Nodulin-like" evidence="7">
    <location>
        <begin position="13"/>
        <end position="264"/>
    </location>
</feature>
<evidence type="ECO:0000259" key="7">
    <source>
        <dbReference type="Pfam" id="PF06813"/>
    </source>
</evidence>
<dbReference type="PANTHER" id="PTHR21576:SF158">
    <property type="entry name" value="RIBOSOMAL RNA-PROCESSING PROTEIN 12-LIKE CONSERVED DOMAIN-CONTAINING PROTEIN"/>
    <property type="match status" value="1"/>
</dbReference>
<evidence type="ECO:0000313" key="10">
    <source>
        <dbReference type="Proteomes" id="UP000006727"/>
    </source>
</evidence>
<reference evidence="9 10" key="1">
    <citation type="journal article" date="2008" name="Science">
        <title>The Physcomitrella genome reveals evolutionary insights into the conquest of land by plants.</title>
        <authorList>
            <person name="Rensing S."/>
            <person name="Lang D."/>
            <person name="Zimmer A."/>
            <person name="Terry A."/>
            <person name="Salamov A."/>
            <person name="Shapiro H."/>
            <person name="Nishiyama T."/>
            <person name="Perroud P.-F."/>
            <person name="Lindquist E."/>
            <person name="Kamisugi Y."/>
            <person name="Tanahashi T."/>
            <person name="Sakakibara K."/>
            <person name="Fujita T."/>
            <person name="Oishi K."/>
            <person name="Shin-I T."/>
            <person name="Kuroki Y."/>
            <person name="Toyoda A."/>
            <person name="Suzuki Y."/>
            <person name="Hashimoto A."/>
            <person name="Yamaguchi K."/>
            <person name="Sugano A."/>
            <person name="Kohara Y."/>
            <person name="Fujiyama A."/>
            <person name="Anterola A."/>
            <person name="Aoki S."/>
            <person name="Ashton N."/>
            <person name="Barbazuk W.B."/>
            <person name="Barker E."/>
            <person name="Bennetzen J."/>
            <person name="Bezanilla M."/>
            <person name="Blankenship R."/>
            <person name="Cho S.H."/>
            <person name="Dutcher S."/>
            <person name="Estelle M."/>
            <person name="Fawcett J.A."/>
            <person name="Gundlach H."/>
            <person name="Hanada K."/>
            <person name="Heyl A."/>
            <person name="Hicks K.A."/>
            <person name="Hugh J."/>
            <person name="Lohr M."/>
            <person name="Mayer K."/>
            <person name="Melkozernov A."/>
            <person name="Murata T."/>
            <person name="Nelson D."/>
            <person name="Pils B."/>
            <person name="Prigge M."/>
            <person name="Reiss B."/>
            <person name="Renner T."/>
            <person name="Rombauts S."/>
            <person name="Rushton P."/>
            <person name="Sanderfoot A."/>
            <person name="Schween G."/>
            <person name="Shiu S.-H."/>
            <person name="Stueber K."/>
            <person name="Theodoulou F.L."/>
            <person name="Tu H."/>
            <person name="Van de Peer Y."/>
            <person name="Verrier P.J."/>
            <person name="Waters E."/>
            <person name="Wood A."/>
            <person name="Yang L."/>
            <person name="Cove D."/>
            <person name="Cuming A."/>
            <person name="Hasebe M."/>
            <person name="Lucas S."/>
            <person name="Mishler D.B."/>
            <person name="Reski R."/>
            <person name="Grigoriev I."/>
            <person name="Quatrano R.S."/>
            <person name="Boore J.L."/>
        </authorList>
    </citation>
    <scope>NUCLEOTIDE SEQUENCE [LARGE SCALE GENOMIC DNA]</scope>
    <source>
        <strain evidence="9 10">cv. Gransden 2004</strain>
    </source>
</reference>
<dbReference type="Pfam" id="PF06813">
    <property type="entry name" value="Nodulin-like"/>
    <property type="match status" value="1"/>
</dbReference>
<dbReference type="RefSeq" id="XP_024393515.1">
    <property type="nucleotide sequence ID" value="XM_024537747.2"/>
</dbReference>
<evidence type="ECO:0000256" key="4">
    <source>
        <dbReference type="ARBA" id="ARBA00023136"/>
    </source>
</evidence>
<dbReference type="Proteomes" id="UP000006727">
    <property type="component" value="Chromosome 13"/>
</dbReference>
<feature type="transmembrane region" description="Helical" evidence="6">
    <location>
        <begin position="217"/>
        <end position="236"/>
    </location>
</feature>